<evidence type="ECO:0000259" key="10">
    <source>
        <dbReference type="PROSITE" id="PS50111"/>
    </source>
</evidence>
<evidence type="ECO:0000256" key="9">
    <source>
        <dbReference type="SAM" id="Phobius"/>
    </source>
</evidence>
<dbReference type="AlphaFoldDB" id="A0A4U8TAS6"/>
<dbReference type="PANTHER" id="PTHR32089">
    <property type="entry name" value="METHYL-ACCEPTING CHEMOTAXIS PROTEIN MCPB"/>
    <property type="match status" value="1"/>
</dbReference>
<evidence type="ECO:0000256" key="8">
    <source>
        <dbReference type="PROSITE-ProRule" id="PRU00284"/>
    </source>
</evidence>
<gene>
    <name evidence="11" type="ORF">LS71_003760</name>
</gene>
<dbReference type="EMBL" id="JRPR02000002">
    <property type="protein sequence ID" value="TLD96986.1"/>
    <property type="molecule type" value="Genomic_DNA"/>
</dbReference>
<comment type="subcellular location">
    <subcellularLocation>
        <location evidence="1">Cell membrane</location>
        <topology evidence="1">Multi-pass membrane protein</topology>
    </subcellularLocation>
</comment>
<dbReference type="SMART" id="SM00283">
    <property type="entry name" value="MA"/>
    <property type="match status" value="1"/>
</dbReference>
<comment type="caution">
    <text evidence="11">The sequence shown here is derived from an EMBL/GenBank/DDBJ whole genome shotgun (WGS) entry which is preliminary data.</text>
</comment>
<organism evidence="11 12">
    <name type="scientific">Helicobacter jaachi</name>
    <dbReference type="NCBI Taxonomy" id="1677920"/>
    <lineage>
        <taxon>Bacteria</taxon>
        <taxon>Pseudomonadati</taxon>
        <taxon>Campylobacterota</taxon>
        <taxon>Epsilonproteobacteria</taxon>
        <taxon>Campylobacterales</taxon>
        <taxon>Helicobacteraceae</taxon>
        <taxon>Helicobacter</taxon>
    </lineage>
</organism>
<feature type="transmembrane region" description="Helical" evidence="9">
    <location>
        <begin position="244"/>
        <end position="271"/>
    </location>
</feature>
<dbReference type="Gene3D" id="3.30.450.20">
    <property type="entry name" value="PAS domain"/>
    <property type="match status" value="2"/>
</dbReference>
<dbReference type="InterPro" id="IPR029151">
    <property type="entry name" value="Sensor-like_sf"/>
</dbReference>
<keyword evidence="5 9" id="KW-1133">Transmembrane helix</keyword>
<dbReference type="Proteomes" id="UP000029733">
    <property type="component" value="Unassembled WGS sequence"/>
</dbReference>
<reference evidence="11 12" key="1">
    <citation type="journal article" date="2014" name="Genome Announc.">
        <title>Draft genome sequences of eight enterohepatic helicobacter species isolated from both laboratory and wild rodents.</title>
        <authorList>
            <person name="Sheh A."/>
            <person name="Shen Z."/>
            <person name="Fox J.G."/>
        </authorList>
    </citation>
    <scope>NUCLEOTIDE SEQUENCE [LARGE SCALE GENOMIC DNA]</scope>
    <source>
        <strain evidence="11 12">MIT 09-6949</strain>
    </source>
</reference>
<dbReference type="GO" id="GO:0006935">
    <property type="term" value="P:chemotaxis"/>
    <property type="evidence" value="ECO:0007669"/>
    <property type="project" value="UniProtKB-KW"/>
</dbReference>
<evidence type="ECO:0000256" key="4">
    <source>
        <dbReference type="ARBA" id="ARBA00022692"/>
    </source>
</evidence>
<keyword evidence="4 9" id="KW-0812">Transmembrane</keyword>
<dbReference type="OrthoDB" id="5348717at2"/>
<proteinExistence type="predicted"/>
<keyword evidence="6 9" id="KW-0472">Membrane</keyword>
<sequence length="620" mass="68320">MFINNSIERNATRIDIVMAYVDNLVNAQLSFAQNIANDLTSHPEYNLISYLRNAGVISNVLQISVAYADDGLTFVSAQSEGYKVRFAKTKEGKNYDARDSIWFKNALQSGKAGNTEPYVDSVSGENIITFFAPMHNESGNISGVVAINLKLSDFGEKIKVLRGKARDIVILKDVFYIHPIESFVMNSTGKDVLHSLQAAKERNAGEAFSFYRAGESDKKHGICRVNSLEWKICVVSSENEYKPFLVSLFLGNLMWFVGIIICASLGVAFVVRYNLKPLAIIESNLSAFFKFLSFRSPNPPEAMHIVSNDEIGKMSYKINREITDTLQAREEEKELLNGINNLIAQAKQGRFGMQLELTSHNPNLLEIIHSLNAMSELLGKNISPELSRITSVLEFVQNDDYSRQIENPIGIECGINLTIAQFAKMLASNDVLAKELGTQAHTLDENVSKLHDSSISQATSVEDTAKSIEGITESISGIAQKSKDVSSQAEEIKNIVEMIKAIAEQTNLLALNAAIEAARAGEHGRGFAVVADEVRKLAENTQKSLGEIESNTNILTQGIADMTSLIDEQNIGIAKVNENISLISQATQGNVHIADDTQEVSKKIFAIVQDILSQLEKKKF</sequence>
<evidence type="ECO:0000313" key="12">
    <source>
        <dbReference type="Proteomes" id="UP000029733"/>
    </source>
</evidence>
<protein>
    <submittedName>
        <fullName evidence="11">Methyl-accepting chemotaxis protein</fullName>
    </submittedName>
</protein>
<name>A0A4U8TAS6_9HELI</name>
<dbReference type="STRING" id="1677920.LS71_01680"/>
<dbReference type="PANTHER" id="PTHR32089:SF112">
    <property type="entry name" value="LYSOZYME-LIKE PROTEIN-RELATED"/>
    <property type="match status" value="1"/>
</dbReference>
<dbReference type="GO" id="GO:0007165">
    <property type="term" value="P:signal transduction"/>
    <property type="evidence" value="ECO:0007669"/>
    <property type="project" value="UniProtKB-KW"/>
</dbReference>
<keyword evidence="12" id="KW-1185">Reference proteome</keyword>
<evidence type="ECO:0000256" key="6">
    <source>
        <dbReference type="ARBA" id="ARBA00023136"/>
    </source>
</evidence>
<evidence type="ECO:0000256" key="2">
    <source>
        <dbReference type="ARBA" id="ARBA00022475"/>
    </source>
</evidence>
<dbReference type="PROSITE" id="PS50111">
    <property type="entry name" value="CHEMOTAXIS_TRANSDUC_2"/>
    <property type="match status" value="1"/>
</dbReference>
<evidence type="ECO:0000256" key="1">
    <source>
        <dbReference type="ARBA" id="ARBA00004651"/>
    </source>
</evidence>
<evidence type="ECO:0000256" key="5">
    <source>
        <dbReference type="ARBA" id="ARBA00022989"/>
    </source>
</evidence>
<dbReference type="GO" id="GO:0005886">
    <property type="term" value="C:plasma membrane"/>
    <property type="evidence" value="ECO:0007669"/>
    <property type="project" value="UniProtKB-SubCell"/>
</dbReference>
<accession>A0A4U8TAS6</accession>
<dbReference type="InterPro" id="IPR033479">
    <property type="entry name" value="dCache_1"/>
</dbReference>
<keyword evidence="7 8" id="KW-0807">Transducer</keyword>
<dbReference type="Pfam" id="PF00015">
    <property type="entry name" value="MCPsignal"/>
    <property type="match status" value="1"/>
</dbReference>
<dbReference type="InterPro" id="IPR004089">
    <property type="entry name" value="MCPsignal_dom"/>
</dbReference>
<dbReference type="Pfam" id="PF02743">
    <property type="entry name" value="dCache_1"/>
    <property type="match status" value="1"/>
</dbReference>
<dbReference type="SUPFAM" id="SSF58104">
    <property type="entry name" value="Methyl-accepting chemotaxis protein (MCP) signaling domain"/>
    <property type="match status" value="1"/>
</dbReference>
<feature type="domain" description="Methyl-accepting transducer" evidence="10">
    <location>
        <begin position="419"/>
        <end position="620"/>
    </location>
</feature>
<dbReference type="SUPFAM" id="SSF103190">
    <property type="entry name" value="Sensory domain-like"/>
    <property type="match status" value="1"/>
</dbReference>
<evidence type="ECO:0000256" key="7">
    <source>
        <dbReference type="ARBA" id="ARBA00023224"/>
    </source>
</evidence>
<keyword evidence="3" id="KW-0145">Chemotaxis</keyword>
<keyword evidence="2" id="KW-1003">Cell membrane</keyword>
<dbReference type="Gene3D" id="1.10.287.950">
    <property type="entry name" value="Methyl-accepting chemotaxis protein"/>
    <property type="match status" value="1"/>
</dbReference>
<evidence type="ECO:0000256" key="3">
    <source>
        <dbReference type="ARBA" id="ARBA00022500"/>
    </source>
</evidence>
<evidence type="ECO:0000313" key="11">
    <source>
        <dbReference type="EMBL" id="TLD96986.1"/>
    </source>
</evidence>